<evidence type="ECO:0000313" key="2">
    <source>
        <dbReference type="EMBL" id="BDD10090.1"/>
    </source>
</evidence>
<proteinExistence type="predicted"/>
<dbReference type="Proteomes" id="UP001348817">
    <property type="component" value="Chromosome"/>
</dbReference>
<dbReference type="SUPFAM" id="SSF141571">
    <property type="entry name" value="Pentapeptide repeat-like"/>
    <property type="match status" value="1"/>
</dbReference>
<reference evidence="2 3" key="1">
    <citation type="submission" date="2021-12" db="EMBL/GenBank/DDBJ databases">
        <title>Genome sequencing of bacteria with rrn-lacking chromosome and rrn-plasmid.</title>
        <authorList>
            <person name="Anda M."/>
            <person name="Iwasaki W."/>
        </authorList>
    </citation>
    <scope>NUCLEOTIDE SEQUENCE [LARGE SCALE GENOMIC DNA]</scope>
    <source>
        <strain evidence="2 3">DSM 100852</strain>
    </source>
</reference>
<dbReference type="Pfam" id="PF00805">
    <property type="entry name" value="Pentapeptide"/>
    <property type="match status" value="3"/>
</dbReference>
<evidence type="ECO:0008006" key="4">
    <source>
        <dbReference type="Google" id="ProtNLM"/>
    </source>
</evidence>
<gene>
    <name evidence="2" type="ORF">FUAX_25220</name>
</gene>
<name>A0AAU9DGE6_9BACT</name>
<dbReference type="EMBL" id="AP025314">
    <property type="protein sequence ID" value="BDD10090.1"/>
    <property type="molecule type" value="Genomic_DNA"/>
</dbReference>
<evidence type="ECO:0000313" key="3">
    <source>
        <dbReference type="Proteomes" id="UP001348817"/>
    </source>
</evidence>
<dbReference type="PANTHER" id="PTHR14136">
    <property type="entry name" value="BTB_POZ DOMAIN-CONTAINING PROTEIN KCTD9"/>
    <property type="match status" value="1"/>
</dbReference>
<keyword evidence="1" id="KW-0175">Coiled coil</keyword>
<dbReference type="KEGG" id="fax:FUAX_25220"/>
<feature type="coiled-coil region" evidence="1">
    <location>
        <begin position="100"/>
        <end position="127"/>
    </location>
</feature>
<protein>
    <recommendedName>
        <fullName evidence="4">Pentapeptide repeat-containing protein</fullName>
    </recommendedName>
</protein>
<dbReference type="InterPro" id="IPR051082">
    <property type="entry name" value="Pentapeptide-BTB/POZ_domain"/>
</dbReference>
<accession>A0AAU9DGE6</accession>
<sequence length="357" mass="40386">MLKILTPVWAGIIGAIALRVNFLRSAAFMKQASNTERGLVEERFKNAIEHLGSDKDPIVLGGIYALHDIAKENESYREPVFNILCGMIRSEGKELSKRCDQMQKKELESLKEQIEDAKKTGTLEQQNILKVRFQQVDDIDYENCYLPSISFLTHTIVTLAFTKKGKKGSIYKIRKRNLSQGNLKAGKLNFFCFNNMELNRTNFTWAELNEAEFIEADLSYVNLISAHLSRAKLYKANLYYADLSRTKLEDTDLSGANLEGSILNETSLNCTNLEGANLNDAILNDSVFYHTKLNKTDFKGSDLTSTKYFDTNDSSLKSVTPNYLKEKGAIFDETTKFLYQEDFGALTISVESSLFAK</sequence>
<dbReference type="PANTHER" id="PTHR14136:SF17">
    <property type="entry name" value="BTB_POZ DOMAIN-CONTAINING PROTEIN KCTD9"/>
    <property type="match status" value="1"/>
</dbReference>
<dbReference type="AlphaFoldDB" id="A0AAU9DGE6"/>
<organism evidence="2 3">
    <name type="scientific">Fulvitalea axinellae</name>
    <dbReference type="NCBI Taxonomy" id="1182444"/>
    <lineage>
        <taxon>Bacteria</taxon>
        <taxon>Pseudomonadati</taxon>
        <taxon>Bacteroidota</taxon>
        <taxon>Cytophagia</taxon>
        <taxon>Cytophagales</taxon>
        <taxon>Persicobacteraceae</taxon>
        <taxon>Fulvitalea</taxon>
    </lineage>
</organism>
<keyword evidence="3" id="KW-1185">Reference proteome</keyword>
<dbReference type="InterPro" id="IPR001646">
    <property type="entry name" value="5peptide_repeat"/>
</dbReference>
<dbReference type="Gene3D" id="2.160.20.80">
    <property type="entry name" value="E3 ubiquitin-protein ligase SopA"/>
    <property type="match status" value="1"/>
</dbReference>
<evidence type="ECO:0000256" key="1">
    <source>
        <dbReference type="SAM" id="Coils"/>
    </source>
</evidence>